<proteinExistence type="predicted"/>
<organism evidence="1 2">
    <name type="scientific">Naganishia adeliensis</name>
    <dbReference type="NCBI Taxonomy" id="92952"/>
    <lineage>
        <taxon>Eukaryota</taxon>
        <taxon>Fungi</taxon>
        <taxon>Dikarya</taxon>
        <taxon>Basidiomycota</taxon>
        <taxon>Agaricomycotina</taxon>
        <taxon>Tremellomycetes</taxon>
        <taxon>Filobasidiales</taxon>
        <taxon>Filobasidiaceae</taxon>
        <taxon>Naganishia</taxon>
    </lineage>
</organism>
<dbReference type="EMBL" id="JASBWS010000033">
    <property type="protein sequence ID" value="KAJ9108174.1"/>
    <property type="molecule type" value="Genomic_DNA"/>
</dbReference>
<keyword evidence="2" id="KW-1185">Reference proteome</keyword>
<name>A0ACC2W8U3_9TREE</name>
<gene>
    <name evidence="1" type="ORF">QFC20_003536</name>
</gene>
<protein>
    <submittedName>
        <fullName evidence="1">Uncharacterized protein</fullName>
    </submittedName>
</protein>
<sequence>MRTRWALGLLALVAGSSAYRVDIQDTDEVREVCSGMFGGKTAHIDVTFDPRSSGQVALVIYEWADVAFLGTETPDETVGGGDLPKTYICTTSAVRSGACSKGDLGAFITTLPQGKTLNDTSIFTTGLRFDADAFGGGAGYDLGGSDEREKEVLDMDPFDDISEGRLPDDDFPETETDIFDNAPEDPEALAAAIEEAQFAAEDAGFQGSHVPYPGEAHGKRRLPSLRIGFPGRVTKEKGKRQFEDDLGLEDLGFLDGGEATDAEEEALEEELEEILQEIEAEESEGFEGVEEGEYGGADEGQYEEEYPEPTSTSSSRVSKPTSAPKRPSAGLENGVADGASSNAVPVYRGAITYAVPKTGYYCVGVVPVTLVNAKKRSAEHAEYAGSVLFKNVFEGELPAAEYPKIGGYKQFYGFLSVVYALLAAGWGYLCFQNRRELLPMQYYISGTIVFLVMEMLANFAYYRYINKNGGGSGSMAFLFVVAALNAARNSLSFFLLLITSMGLSVVTPSLGSIMNRVRLLTALHFVFGVLYAIGTVQVEIESASLFLVLFMIFPLALTLTAFLMWTIISLNGTITHLAARKQRHKLQMFKRLYRILMLSVIAVAAFFVISSLSLSNRLEEDYAPRNWKYRWILLDASLALIYLAAFAAISWLWRPSRDNVRFAMSQELAQDENDADDYEFGSLENRPVQHNNDYDDMDDEQRGFISNSHSNGAEDGFKSENVVFALEDEDSDDEGHHARRSGQFRDEEEAAEAEGDVGRTREREKGKLD</sequence>
<accession>A0ACC2W8U3</accession>
<dbReference type="Proteomes" id="UP001230649">
    <property type="component" value="Unassembled WGS sequence"/>
</dbReference>
<reference evidence="1" key="1">
    <citation type="submission" date="2023-04" db="EMBL/GenBank/DDBJ databases">
        <title>Draft Genome sequencing of Naganishia species isolated from polar environments using Oxford Nanopore Technology.</title>
        <authorList>
            <person name="Leo P."/>
            <person name="Venkateswaran K."/>
        </authorList>
    </citation>
    <scope>NUCLEOTIDE SEQUENCE</scope>
    <source>
        <strain evidence="1">MNA-CCFEE 5262</strain>
    </source>
</reference>
<evidence type="ECO:0000313" key="2">
    <source>
        <dbReference type="Proteomes" id="UP001230649"/>
    </source>
</evidence>
<evidence type="ECO:0000313" key="1">
    <source>
        <dbReference type="EMBL" id="KAJ9108174.1"/>
    </source>
</evidence>
<comment type="caution">
    <text evidence="1">The sequence shown here is derived from an EMBL/GenBank/DDBJ whole genome shotgun (WGS) entry which is preliminary data.</text>
</comment>